<evidence type="ECO:0000256" key="2">
    <source>
        <dbReference type="PROSITE-ProRule" id="PRU00169"/>
    </source>
</evidence>
<keyword evidence="3" id="KW-0175">Coiled coil</keyword>
<feature type="region of interest" description="Disordered" evidence="4">
    <location>
        <begin position="374"/>
        <end position="415"/>
    </location>
</feature>
<keyword evidence="7" id="KW-1185">Reference proteome</keyword>
<dbReference type="InterPro" id="IPR001789">
    <property type="entry name" value="Sig_transdc_resp-reg_receiver"/>
</dbReference>
<feature type="region of interest" description="Disordered" evidence="4">
    <location>
        <begin position="479"/>
        <end position="527"/>
    </location>
</feature>
<dbReference type="InterPro" id="IPR011006">
    <property type="entry name" value="CheY-like_superfamily"/>
</dbReference>
<feature type="region of interest" description="Disordered" evidence="4">
    <location>
        <begin position="277"/>
        <end position="299"/>
    </location>
</feature>
<feature type="coiled-coil region" evidence="3">
    <location>
        <begin position="145"/>
        <end position="179"/>
    </location>
</feature>
<dbReference type="Gene3D" id="3.30.565.10">
    <property type="entry name" value="Histidine kinase-like ATPase, C-terminal domain"/>
    <property type="match status" value="1"/>
</dbReference>
<evidence type="ECO:0000256" key="4">
    <source>
        <dbReference type="SAM" id="MobiDB-lite"/>
    </source>
</evidence>
<protein>
    <submittedName>
        <fullName evidence="6">Chemotaxis response regulator protein-glutamate methylesterase</fullName>
        <ecNumber evidence="6">3.1.1.61</ecNumber>
    </submittedName>
</protein>
<reference evidence="6 7" key="1">
    <citation type="journal article" date="2020" name="Syst. Appl. Microbiol.">
        <title>Alienimonas chondri sp. nov., a novel planctomycete isolated from the biofilm of the red alga Chondrus crispus.</title>
        <authorList>
            <person name="Vitorino I."/>
            <person name="Albuquerque L."/>
            <person name="Wiegand S."/>
            <person name="Kallscheuer N."/>
            <person name="da Costa M.S."/>
            <person name="Lobo-da-Cunha A."/>
            <person name="Jogler C."/>
            <person name="Lage O.M."/>
        </authorList>
    </citation>
    <scope>NUCLEOTIDE SEQUENCE [LARGE SCALE GENOMIC DNA]</scope>
    <source>
        <strain evidence="6 7">LzC2</strain>
    </source>
</reference>
<dbReference type="Pfam" id="PF00072">
    <property type="entry name" value="Response_reg"/>
    <property type="match status" value="1"/>
</dbReference>
<dbReference type="InterPro" id="IPR003594">
    <property type="entry name" value="HATPase_dom"/>
</dbReference>
<feature type="domain" description="Response regulatory" evidence="5">
    <location>
        <begin position="533"/>
        <end position="649"/>
    </location>
</feature>
<evidence type="ECO:0000256" key="1">
    <source>
        <dbReference type="ARBA" id="ARBA00023125"/>
    </source>
</evidence>
<dbReference type="InterPro" id="IPR058245">
    <property type="entry name" value="NreC/VraR/RcsB-like_REC"/>
</dbReference>
<evidence type="ECO:0000313" key="6">
    <source>
        <dbReference type="EMBL" id="NNJ26834.1"/>
    </source>
</evidence>
<dbReference type="SUPFAM" id="SSF55874">
    <property type="entry name" value="ATPase domain of HSP90 chaperone/DNA topoisomerase II/histidine kinase"/>
    <property type="match status" value="1"/>
</dbReference>
<dbReference type="EMBL" id="WTPX01000101">
    <property type="protein sequence ID" value="NNJ26834.1"/>
    <property type="molecule type" value="Genomic_DNA"/>
</dbReference>
<dbReference type="EC" id="3.1.1.61" evidence="6"/>
<dbReference type="PANTHER" id="PTHR43214">
    <property type="entry name" value="TWO-COMPONENT RESPONSE REGULATOR"/>
    <property type="match status" value="1"/>
</dbReference>
<evidence type="ECO:0000259" key="5">
    <source>
        <dbReference type="PROSITE" id="PS50110"/>
    </source>
</evidence>
<dbReference type="CDD" id="cd17535">
    <property type="entry name" value="REC_NarL-like"/>
    <property type="match status" value="1"/>
</dbReference>
<dbReference type="GO" id="GO:0008984">
    <property type="term" value="F:protein-glutamate methylesterase activity"/>
    <property type="evidence" value="ECO:0007669"/>
    <property type="project" value="UniProtKB-EC"/>
</dbReference>
<sequence>MAQGVARALLVDDRERPRALAAAELRRALPEVKLEVAGSREETVRLLDKFATESSSPEDPFLFAVLRDGMAWGEGMDLPHAIRDRLPHVPLILTCDPNADEAPEAACDPARAGQVTRREGLEEAIPIAGDNVAAIAAAAEACLKLDRVTSERDRLIAERNQLAEERRAVEQKVDSLLQASAKTAEAEAGDRRRLALVLHEDMLQLLVAARMFLACAQNPVSGDEPDPDAGPLTEIDSLLIRSVQLCKDLTGLWSPLVLYEAGLVAALRWLGETTRIGATDSPENDASENTGDSAFSQAGPLPGTLVAEVDCDDDAEPDTQDSRTLLYQAAVELLSNVARHAGVDHARLTLRRMRTDADSPDLLSLTVSDKGCGFDPSAPRASSADDEGTAAADGTSATVDEAPSPAAPAKNLVDTGDPISNRFGLFSLSERLRLAGGRMEIESVAGRGTIVRLLCPINAGRFTQRPLFADSEAALSEHASSAADSSATPPIKEGSRGSAPPPHSHGGTPRATAPPDTSTPEPAADASAAPPIRVLLADDHRIIRLSLSGLLGRAPGITVVGQAVDGEDVLEKTAELRPDVVLMDVNMPKLDGVEATRRLKARWPETRVIALSMHESDDREFDMFEAGAECYVVKDGPPEQLIRAVLGDSSK</sequence>
<dbReference type="Proteomes" id="UP000609651">
    <property type="component" value="Unassembled WGS sequence"/>
</dbReference>
<evidence type="ECO:0000313" key="7">
    <source>
        <dbReference type="Proteomes" id="UP000609651"/>
    </source>
</evidence>
<feature type="compositionally biased region" description="Polar residues" evidence="4">
    <location>
        <begin position="287"/>
        <end position="296"/>
    </location>
</feature>
<gene>
    <name evidence="6" type="primary">cheB_9</name>
    <name evidence="6" type="ORF">LzC2_29290</name>
</gene>
<dbReference type="PROSITE" id="PS50110">
    <property type="entry name" value="RESPONSE_REGULATORY"/>
    <property type="match status" value="1"/>
</dbReference>
<dbReference type="InterPro" id="IPR036890">
    <property type="entry name" value="HATPase_C_sf"/>
</dbReference>
<dbReference type="InterPro" id="IPR039420">
    <property type="entry name" value="WalR-like"/>
</dbReference>
<comment type="caution">
    <text evidence="6">The sequence shown here is derived from an EMBL/GenBank/DDBJ whole genome shotgun (WGS) entry which is preliminary data.</text>
</comment>
<proteinExistence type="predicted"/>
<feature type="compositionally biased region" description="Low complexity" evidence="4">
    <location>
        <begin position="389"/>
        <end position="398"/>
    </location>
</feature>
<dbReference type="CDD" id="cd16917">
    <property type="entry name" value="HATPase_UhpB-NarQ-NarX-like"/>
    <property type="match status" value="1"/>
</dbReference>
<keyword evidence="1" id="KW-0238">DNA-binding</keyword>
<dbReference type="Pfam" id="PF02518">
    <property type="entry name" value="HATPase_c"/>
    <property type="match status" value="1"/>
</dbReference>
<feature type="modified residue" description="4-aspartylphosphate" evidence="2">
    <location>
        <position position="584"/>
    </location>
</feature>
<organism evidence="6 7">
    <name type="scientific">Alienimonas chondri</name>
    <dbReference type="NCBI Taxonomy" id="2681879"/>
    <lineage>
        <taxon>Bacteria</taxon>
        <taxon>Pseudomonadati</taxon>
        <taxon>Planctomycetota</taxon>
        <taxon>Planctomycetia</taxon>
        <taxon>Planctomycetales</taxon>
        <taxon>Planctomycetaceae</taxon>
        <taxon>Alienimonas</taxon>
    </lineage>
</organism>
<dbReference type="SUPFAM" id="SSF52172">
    <property type="entry name" value="CheY-like"/>
    <property type="match status" value="1"/>
</dbReference>
<keyword evidence="2" id="KW-0597">Phosphoprotein</keyword>
<dbReference type="SMART" id="SM00448">
    <property type="entry name" value="REC"/>
    <property type="match status" value="1"/>
</dbReference>
<accession>A0ABX1VFG9</accession>
<dbReference type="Gene3D" id="3.40.50.2300">
    <property type="match status" value="1"/>
</dbReference>
<evidence type="ECO:0000256" key="3">
    <source>
        <dbReference type="SAM" id="Coils"/>
    </source>
</evidence>
<keyword evidence="6" id="KW-0378">Hydrolase</keyword>
<name>A0ABX1VFG9_9PLAN</name>